<organism evidence="2 3">
    <name type="scientific">Phytophthora megakarya</name>
    <dbReference type="NCBI Taxonomy" id="4795"/>
    <lineage>
        <taxon>Eukaryota</taxon>
        <taxon>Sar</taxon>
        <taxon>Stramenopiles</taxon>
        <taxon>Oomycota</taxon>
        <taxon>Peronosporomycetes</taxon>
        <taxon>Peronosporales</taxon>
        <taxon>Peronosporaceae</taxon>
        <taxon>Phytophthora</taxon>
    </lineage>
</organism>
<dbReference type="OrthoDB" id="126986at2759"/>
<dbReference type="EMBL" id="NBNE01006135">
    <property type="protein sequence ID" value="OWZ02489.1"/>
    <property type="molecule type" value="Genomic_DNA"/>
</dbReference>
<gene>
    <name evidence="2" type="ORF">PHMEG_00025940</name>
</gene>
<proteinExistence type="predicted"/>
<keyword evidence="3" id="KW-1185">Reference proteome</keyword>
<name>A0A225VC17_9STRA</name>
<accession>A0A225VC17</accession>
<reference evidence="3" key="1">
    <citation type="submission" date="2017-03" db="EMBL/GenBank/DDBJ databases">
        <title>Phytopthora megakarya and P. palmivora, two closely related causual agents of cacao black pod achieved similar genome size and gene model numbers by different mechanisms.</title>
        <authorList>
            <person name="Ali S."/>
            <person name="Shao J."/>
            <person name="Larry D.J."/>
            <person name="Kronmiller B."/>
            <person name="Shen D."/>
            <person name="Strem M.D."/>
            <person name="Melnick R.L."/>
            <person name="Guiltinan M.J."/>
            <person name="Tyler B.M."/>
            <person name="Meinhardt L.W."/>
            <person name="Bailey B.A."/>
        </authorList>
    </citation>
    <scope>NUCLEOTIDE SEQUENCE [LARGE SCALE GENOMIC DNA]</scope>
    <source>
        <strain evidence="3">zdho120</strain>
    </source>
</reference>
<comment type="caution">
    <text evidence="2">The sequence shown here is derived from an EMBL/GenBank/DDBJ whole genome shotgun (WGS) entry which is preliminary data.</text>
</comment>
<evidence type="ECO:0000313" key="3">
    <source>
        <dbReference type="Proteomes" id="UP000198211"/>
    </source>
</evidence>
<protein>
    <submittedName>
        <fullName evidence="2">Uncharacterized protein</fullName>
    </submittedName>
</protein>
<evidence type="ECO:0000256" key="1">
    <source>
        <dbReference type="SAM" id="MobiDB-lite"/>
    </source>
</evidence>
<dbReference type="Proteomes" id="UP000198211">
    <property type="component" value="Unassembled WGS sequence"/>
</dbReference>
<feature type="region of interest" description="Disordered" evidence="1">
    <location>
        <begin position="1"/>
        <end position="21"/>
    </location>
</feature>
<sequence>MLTKKRRTINERPPLPPPPERHPSANWWNHFNLEAEVNTEADYNIRKLIDRWGKPPHVAYLPCQLSWEWPENLQSVYWCIDQVNKWKARDPSISFNRYYGKSFGRAGDWCFFHAFQEACFGLGKPGLVNRDHGDRFCVSQGNIFPDGVVPEGIDKFFNFVRAERVPLDCVELFKVYSHMTLSSTEVNRDHWDRFCVSQGNIFPDGVVPEGIDKVFNFVRAERVPLDCVELFKIYSHMTLSSTAVLDREARELPPRHYIVHAAQDLVEHCFTFDWTDGPHHGV</sequence>
<evidence type="ECO:0000313" key="2">
    <source>
        <dbReference type="EMBL" id="OWZ02489.1"/>
    </source>
</evidence>
<dbReference type="AlphaFoldDB" id="A0A225VC17"/>